<keyword evidence="1" id="KW-0472">Membrane</keyword>
<sequence length="119" mass="13540">MTYSAQTSSTLLSASTVQHDWRRFLIGSTAGTSLVGELLAQFLYGVSLTQAMYYFTVYREDSRRIKTLVIWWMLLLTAKAIATLQALYIEIVLGHADFIWCTECAWVDAHLFSTLLLHL</sequence>
<reference evidence="2 3" key="1">
    <citation type="journal article" date="2016" name="Mol. Biol. Evol.">
        <title>Comparative Genomics of Early-Diverging Mushroom-Forming Fungi Provides Insights into the Origins of Lignocellulose Decay Capabilities.</title>
        <authorList>
            <person name="Nagy L.G."/>
            <person name="Riley R."/>
            <person name="Tritt A."/>
            <person name="Adam C."/>
            <person name="Daum C."/>
            <person name="Floudas D."/>
            <person name="Sun H."/>
            <person name="Yadav J.S."/>
            <person name="Pangilinan J."/>
            <person name="Larsson K.H."/>
            <person name="Matsuura K."/>
            <person name="Barry K."/>
            <person name="Labutti K."/>
            <person name="Kuo R."/>
            <person name="Ohm R.A."/>
            <person name="Bhattacharya S.S."/>
            <person name="Shirouzu T."/>
            <person name="Yoshinaga Y."/>
            <person name="Martin F.M."/>
            <person name="Grigoriev I.V."/>
            <person name="Hibbett D.S."/>
        </authorList>
    </citation>
    <scope>NUCLEOTIDE SEQUENCE [LARGE SCALE GENOMIC DNA]</scope>
    <source>
        <strain evidence="2 3">L-15889</strain>
    </source>
</reference>
<feature type="transmembrane region" description="Helical" evidence="1">
    <location>
        <begin position="68"/>
        <end position="88"/>
    </location>
</feature>
<organism evidence="2 3">
    <name type="scientific">Daedalea quercina L-15889</name>
    <dbReference type="NCBI Taxonomy" id="1314783"/>
    <lineage>
        <taxon>Eukaryota</taxon>
        <taxon>Fungi</taxon>
        <taxon>Dikarya</taxon>
        <taxon>Basidiomycota</taxon>
        <taxon>Agaricomycotina</taxon>
        <taxon>Agaricomycetes</taxon>
        <taxon>Polyporales</taxon>
        <taxon>Fomitopsis</taxon>
    </lineage>
</organism>
<evidence type="ECO:0000256" key="1">
    <source>
        <dbReference type="SAM" id="Phobius"/>
    </source>
</evidence>
<keyword evidence="3" id="KW-1185">Reference proteome</keyword>
<evidence type="ECO:0000313" key="3">
    <source>
        <dbReference type="Proteomes" id="UP000076727"/>
    </source>
</evidence>
<keyword evidence="1" id="KW-0812">Transmembrane</keyword>
<evidence type="ECO:0000313" key="2">
    <source>
        <dbReference type="EMBL" id="KZT63135.1"/>
    </source>
</evidence>
<keyword evidence="1" id="KW-1133">Transmembrane helix</keyword>
<dbReference type="Proteomes" id="UP000076727">
    <property type="component" value="Unassembled WGS sequence"/>
</dbReference>
<accession>A0A165KHC8</accession>
<proteinExistence type="predicted"/>
<dbReference type="EMBL" id="KV429240">
    <property type="protein sequence ID" value="KZT63135.1"/>
    <property type="molecule type" value="Genomic_DNA"/>
</dbReference>
<protein>
    <submittedName>
        <fullName evidence="2">Uncharacterized protein</fullName>
    </submittedName>
</protein>
<gene>
    <name evidence="2" type="ORF">DAEQUDRAFT_213117</name>
</gene>
<name>A0A165KHC8_9APHY</name>
<dbReference type="AlphaFoldDB" id="A0A165KHC8"/>
<dbReference type="OrthoDB" id="3203775at2759"/>